<dbReference type="InterPro" id="IPR018060">
    <property type="entry name" value="HTH_AraC"/>
</dbReference>
<keyword evidence="1" id="KW-0805">Transcription regulation</keyword>
<dbReference type="AlphaFoldDB" id="A0A6M0IG37"/>
<accession>A0A6M0IG37</accession>
<gene>
    <name evidence="5" type="ORF">GK091_10190</name>
</gene>
<dbReference type="PANTHER" id="PTHR43280:SF27">
    <property type="entry name" value="TRANSCRIPTIONAL REGULATOR MTLR"/>
    <property type="match status" value="1"/>
</dbReference>
<dbReference type="Gene3D" id="1.10.10.60">
    <property type="entry name" value="Homeodomain-like"/>
    <property type="match status" value="2"/>
</dbReference>
<evidence type="ECO:0000256" key="2">
    <source>
        <dbReference type="ARBA" id="ARBA00023125"/>
    </source>
</evidence>
<dbReference type="SUPFAM" id="SSF46689">
    <property type="entry name" value="Homeodomain-like"/>
    <property type="match status" value="2"/>
</dbReference>
<name>A0A6M0IG37_9BACT</name>
<protein>
    <submittedName>
        <fullName evidence="5">Helix-turn-helix transcriptional regulator</fullName>
    </submittedName>
</protein>
<feature type="domain" description="HTH araC/xylS-type" evidence="4">
    <location>
        <begin position="181"/>
        <end position="278"/>
    </location>
</feature>
<dbReference type="InterPro" id="IPR018062">
    <property type="entry name" value="HTH_AraC-typ_CS"/>
</dbReference>
<keyword evidence="2" id="KW-0238">DNA-binding</keyword>
<dbReference type="Pfam" id="PF12833">
    <property type="entry name" value="HTH_18"/>
    <property type="match status" value="1"/>
</dbReference>
<proteinExistence type="predicted"/>
<dbReference type="RefSeq" id="WP_164036966.1">
    <property type="nucleotide sequence ID" value="NZ_JAAGNZ010000001.1"/>
</dbReference>
<dbReference type="InterPro" id="IPR011051">
    <property type="entry name" value="RmlC_Cupin_sf"/>
</dbReference>
<evidence type="ECO:0000256" key="1">
    <source>
        <dbReference type="ARBA" id="ARBA00023015"/>
    </source>
</evidence>
<keyword evidence="6" id="KW-1185">Reference proteome</keyword>
<dbReference type="EMBL" id="JAAGNZ010000001">
    <property type="protein sequence ID" value="NEU67250.1"/>
    <property type="molecule type" value="Genomic_DNA"/>
</dbReference>
<sequence length="282" mass="32931">MKVKKEEIQPDTNSSFRILLTPQLQTVFLWHYHPEYELVYITGASGNRHVGDHISCYEGSDLVFIGPNIPHLNFDYGVKTDHRKVVVQMKADFMGEQFLQIPEFAAIARLFKLACNGVSFFGETKRIVGEQLERLAELPSFERLMTLIAVFQRLAISDEMTLLNEKPVENQYTLKEQQRLSYIHRYIDENFQRKIELTEMAALVNLTEAAFCRYFKKMTRLTFTQFLNQYRINQAQKLLLVGHNVTETCFASGFESVSYFNKTFKKVTGENPMQFKKRHRSL</sequence>
<reference evidence="5 6" key="1">
    <citation type="submission" date="2020-02" db="EMBL/GenBank/DDBJ databases">
        <title>Draft genome sequence of two Spirosoma agri KCTC 52727 and Spirosoma terrae KCTC 52035.</title>
        <authorList>
            <person name="Rojas J."/>
            <person name="Ambika Manirajan B."/>
            <person name="Ratering S."/>
            <person name="Suarez C."/>
            <person name="Schnell S."/>
        </authorList>
    </citation>
    <scope>NUCLEOTIDE SEQUENCE [LARGE SCALE GENOMIC DNA]</scope>
    <source>
        <strain evidence="5 6">KCTC 52727</strain>
    </source>
</reference>
<dbReference type="InterPro" id="IPR009057">
    <property type="entry name" value="Homeodomain-like_sf"/>
</dbReference>
<dbReference type="Proteomes" id="UP000477386">
    <property type="component" value="Unassembled WGS sequence"/>
</dbReference>
<evidence type="ECO:0000256" key="3">
    <source>
        <dbReference type="ARBA" id="ARBA00023163"/>
    </source>
</evidence>
<keyword evidence="3" id="KW-0804">Transcription</keyword>
<evidence type="ECO:0000313" key="6">
    <source>
        <dbReference type="Proteomes" id="UP000477386"/>
    </source>
</evidence>
<dbReference type="GO" id="GO:0043565">
    <property type="term" value="F:sequence-specific DNA binding"/>
    <property type="evidence" value="ECO:0007669"/>
    <property type="project" value="InterPro"/>
</dbReference>
<evidence type="ECO:0000313" key="5">
    <source>
        <dbReference type="EMBL" id="NEU67250.1"/>
    </source>
</evidence>
<dbReference type="PROSITE" id="PS01124">
    <property type="entry name" value="HTH_ARAC_FAMILY_2"/>
    <property type="match status" value="1"/>
</dbReference>
<organism evidence="5 6">
    <name type="scientific">Spirosoma agri</name>
    <dbReference type="NCBI Taxonomy" id="1987381"/>
    <lineage>
        <taxon>Bacteria</taxon>
        <taxon>Pseudomonadati</taxon>
        <taxon>Bacteroidota</taxon>
        <taxon>Cytophagia</taxon>
        <taxon>Cytophagales</taxon>
        <taxon>Cytophagaceae</taxon>
        <taxon>Spirosoma</taxon>
    </lineage>
</organism>
<dbReference type="GO" id="GO:0003700">
    <property type="term" value="F:DNA-binding transcription factor activity"/>
    <property type="evidence" value="ECO:0007669"/>
    <property type="project" value="InterPro"/>
</dbReference>
<dbReference type="SUPFAM" id="SSF51182">
    <property type="entry name" value="RmlC-like cupins"/>
    <property type="match status" value="1"/>
</dbReference>
<comment type="caution">
    <text evidence="5">The sequence shown here is derived from an EMBL/GenBank/DDBJ whole genome shotgun (WGS) entry which is preliminary data.</text>
</comment>
<evidence type="ECO:0000259" key="4">
    <source>
        <dbReference type="PROSITE" id="PS01124"/>
    </source>
</evidence>
<dbReference type="PANTHER" id="PTHR43280">
    <property type="entry name" value="ARAC-FAMILY TRANSCRIPTIONAL REGULATOR"/>
    <property type="match status" value="1"/>
</dbReference>
<dbReference type="PROSITE" id="PS00041">
    <property type="entry name" value="HTH_ARAC_FAMILY_1"/>
    <property type="match status" value="1"/>
</dbReference>
<dbReference type="SMART" id="SM00342">
    <property type="entry name" value="HTH_ARAC"/>
    <property type="match status" value="1"/>
</dbReference>